<keyword evidence="1" id="KW-0732">Signal</keyword>
<comment type="caution">
    <text evidence="2">The sequence shown here is derived from an EMBL/GenBank/DDBJ whole genome shotgun (WGS) entry which is preliminary data.</text>
</comment>
<evidence type="ECO:0000256" key="1">
    <source>
        <dbReference type="SAM" id="SignalP"/>
    </source>
</evidence>
<organism evidence="2 3">
    <name type="scientific">Mucor lusitanicus CBS 277.49</name>
    <dbReference type="NCBI Taxonomy" id="747725"/>
    <lineage>
        <taxon>Eukaryota</taxon>
        <taxon>Fungi</taxon>
        <taxon>Fungi incertae sedis</taxon>
        <taxon>Mucoromycota</taxon>
        <taxon>Mucoromycotina</taxon>
        <taxon>Mucoromycetes</taxon>
        <taxon>Mucorales</taxon>
        <taxon>Mucorineae</taxon>
        <taxon>Mucoraceae</taxon>
        <taxon>Mucor</taxon>
    </lineage>
</organism>
<protein>
    <submittedName>
        <fullName evidence="2">Uncharacterized protein</fullName>
    </submittedName>
</protein>
<proteinExistence type="predicted"/>
<sequence length="356" mass="40632">MVMLLLMEVLQPLLLSVKDKAGLLSASKCCTLGENNRSLLPVHQKLLCGQNKSKVPKDDSSSDFYKVVMCPEIFFSDDTAGGNSKQFLPYESWSMVHAALPYEDRARRENTKYLRCVPKSEGLSSMSFIPSIAADLKMLKRGVKMHSSVFVEIVIVKAPLTFYNPSSLDTQVEVLHCIPLGVGKLKENQRNQAYRRTSRKQLQHVGSFPGRDFKQLMQILSHIIADEFTNPCVDKDLLLLNEALIVLGKLCSLLFVRKVESDFEAYVECIKTTVEDLPEKILVFHRDTNNPHPFSTSPKVHYLHHLHDDIRHFGCALHFETEKDEMFNKFIREQLFHTNRGNPPKMLLCDLQTKQP</sequence>
<dbReference type="EMBL" id="AMYB01000007">
    <property type="protein sequence ID" value="OAD00080.1"/>
    <property type="molecule type" value="Genomic_DNA"/>
</dbReference>
<evidence type="ECO:0000313" key="3">
    <source>
        <dbReference type="Proteomes" id="UP000077051"/>
    </source>
</evidence>
<dbReference type="STRING" id="747725.A0A162Q9K3"/>
<reference evidence="2 3" key="1">
    <citation type="submission" date="2015-06" db="EMBL/GenBank/DDBJ databases">
        <title>Expansion of signal transduction pathways in fungi by whole-genome duplication.</title>
        <authorList>
            <consortium name="DOE Joint Genome Institute"/>
            <person name="Corrochano L.M."/>
            <person name="Kuo A."/>
            <person name="Marcet-Houben M."/>
            <person name="Polaino S."/>
            <person name="Salamov A."/>
            <person name="Villalobos J.M."/>
            <person name="Alvarez M.I."/>
            <person name="Avalos J."/>
            <person name="Benito E.P."/>
            <person name="Benoit I."/>
            <person name="Burger G."/>
            <person name="Camino L.P."/>
            <person name="Canovas D."/>
            <person name="Cerda-Olmedo E."/>
            <person name="Cheng J.-F."/>
            <person name="Dominguez A."/>
            <person name="Elias M."/>
            <person name="Eslava A.P."/>
            <person name="Glaser F."/>
            <person name="Grimwood J."/>
            <person name="Gutierrez G."/>
            <person name="Heitman J."/>
            <person name="Henrissat B."/>
            <person name="Iturriaga E.A."/>
            <person name="Lang B.F."/>
            <person name="Lavin J.L."/>
            <person name="Lee S."/>
            <person name="Li W."/>
            <person name="Lindquist E."/>
            <person name="Lopez-Garcia S."/>
            <person name="Luque E.M."/>
            <person name="Marcos A.T."/>
            <person name="Martin J."/>
            <person name="Mccluskey K."/>
            <person name="Medina H.R."/>
            <person name="Miralles-Duran A."/>
            <person name="Miyazaki A."/>
            <person name="Munoz-Torres E."/>
            <person name="Oguiza J.A."/>
            <person name="Ohm R."/>
            <person name="Olmedo M."/>
            <person name="Orejas M."/>
            <person name="Ortiz-Castellanos L."/>
            <person name="Pisabarro A.G."/>
            <person name="Rodriguez-Romero J."/>
            <person name="Ruiz-Herrera J."/>
            <person name="Ruiz-Vazquez R."/>
            <person name="Sanz C."/>
            <person name="Schackwitz W."/>
            <person name="Schmutz J."/>
            <person name="Shahriari M."/>
            <person name="Shelest E."/>
            <person name="Silva-Franco F."/>
            <person name="Soanes D."/>
            <person name="Syed K."/>
            <person name="Tagua V.G."/>
            <person name="Talbot N.J."/>
            <person name="Thon M."/>
            <person name="De Vries R.P."/>
            <person name="Wiebenga A."/>
            <person name="Yadav J.S."/>
            <person name="Braun E.L."/>
            <person name="Baker S."/>
            <person name="Garre V."/>
            <person name="Horwitz B."/>
            <person name="Torres-Martinez S."/>
            <person name="Idnurm A."/>
            <person name="Herrera-Estrella A."/>
            <person name="Gabaldon T."/>
            <person name="Grigoriev I.V."/>
        </authorList>
    </citation>
    <scope>NUCLEOTIDE SEQUENCE [LARGE SCALE GENOMIC DNA]</scope>
    <source>
        <strain evidence="2 3">CBS 277.49</strain>
    </source>
</reference>
<feature type="chain" id="PRO_5007838605" evidence="1">
    <location>
        <begin position="17"/>
        <end position="356"/>
    </location>
</feature>
<dbReference type="AlphaFoldDB" id="A0A162Q9K3"/>
<gene>
    <name evidence="2" type="ORF">MUCCIDRAFT_113533</name>
</gene>
<keyword evidence="3" id="KW-1185">Reference proteome</keyword>
<accession>A0A162Q9K3</accession>
<evidence type="ECO:0000313" key="2">
    <source>
        <dbReference type="EMBL" id="OAD00080.1"/>
    </source>
</evidence>
<feature type="signal peptide" evidence="1">
    <location>
        <begin position="1"/>
        <end position="16"/>
    </location>
</feature>
<name>A0A162Q9K3_MUCCL</name>
<dbReference type="VEuPathDB" id="FungiDB:MUCCIDRAFT_113533"/>
<dbReference type="Proteomes" id="UP000077051">
    <property type="component" value="Unassembled WGS sequence"/>
</dbReference>
<dbReference type="OrthoDB" id="2286841at2759"/>